<dbReference type="SMART" id="SM01043">
    <property type="entry name" value="BTAD"/>
    <property type="match status" value="1"/>
</dbReference>
<gene>
    <name evidence="8" type="ORF">EIL87_16695</name>
</gene>
<comment type="similarity">
    <text evidence="1">Belongs to the AfsR/DnrI/RedD regulatory family.</text>
</comment>
<dbReference type="GO" id="GO:0043531">
    <property type="term" value="F:ADP binding"/>
    <property type="evidence" value="ECO:0007669"/>
    <property type="project" value="InterPro"/>
</dbReference>
<sequence>MPCRLAEIPPCSLRAHPRPEDTRCVLDHLPGGAKPVRFDVLGPVRVRHGTAEVPVPGLLRQRLLALLLAHANTPVSAGWLSTALWGGEPERRGSKLHLLVHRLRRTLGEPERLVSDAGSYSLQVGPDELDVERFETLLDLAERNLDPQRRVEVLRQALRLWRGSPFQDLDLAELVGEAQRVEERRLVALEQLHAAELDCGRHSFIIADLSELVRENPLRERLHALLMTALYRAGRQADALAVYRRARRTVVDELGLEPGPALRALERRILSGEHIEFESPTARLATRPAQLPHDVPGFVGREAALAELDRLSEKTDVPLAVVAGTAGVGKSALVTHWAHEARNRFPDGQLYVDLRGYGPDEPLTTTDVLAGFLRALGVPGDAIPADATERAARFRTVVDQRRLLIVLDNAAAADQVRPLLPGTPTSFVVVTSRDSLPGLSARDGACRLVLDRMDAAEAHALLTDRLGDQGVSAETSRPLIERCARLPLALRVAAERLHQSKTRDVGELLEELTDEHRSLDALETGDEHTSVRAVFSWSYRNLSDDAARLFRLCGFTCRHAGHRVGTYALTALLGADDVQTTQRLLDVLVRAHLITEVGHSRYEMHALLGDYAAELAEQERNQPAVVDRLLGFYLHTADQAMRLLQPSRQPEAGGLPRPVAMPRLTSEAAAVRWLEIERPNLMCVAETAAKAGMDDLVGVVCRLLHGYLAADDRYYDDAERLATLASGAALSDH</sequence>
<dbReference type="PRINTS" id="PR00364">
    <property type="entry name" value="DISEASERSIST"/>
</dbReference>
<keyword evidence="2" id="KW-0805">Transcription regulation</keyword>
<organism evidence="8 9">
    <name type="scientific">Saccharopolyspora rhizosphaerae</name>
    <dbReference type="NCBI Taxonomy" id="2492662"/>
    <lineage>
        <taxon>Bacteria</taxon>
        <taxon>Bacillati</taxon>
        <taxon>Actinomycetota</taxon>
        <taxon>Actinomycetes</taxon>
        <taxon>Pseudonocardiales</taxon>
        <taxon>Pseudonocardiaceae</taxon>
        <taxon>Saccharopolyspora</taxon>
    </lineage>
</organism>
<evidence type="ECO:0000313" key="9">
    <source>
        <dbReference type="Proteomes" id="UP000274515"/>
    </source>
</evidence>
<evidence type="ECO:0000256" key="4">
    <source>
        <dbReference type="ARBA" id="ARBA00023163"/>
    </source>
</evidence>
<evidence type="ECO:0000259" key="6">
    <source>
        <dbReference type="SMART" id="SM00862"/>
    </source>
</evidence>
<evidence type="ECO:0000259" key="7">
    <source>
        <dbReference type="SMART" id="SM01043"/>
    </source>
</evidence>
<dbReference type="Gene3D" id="1.10.10.10">
    <property type="entry name" value="Winged helix-like DNA-binding domain superfamily/Winged helix DNA-binding domain"/>
    <property type="match status" value="1"/>
</dbReference>
<evidence type="ECO:0000313" key="8">
    <source>
        <dbReference type="EMBL" id="RRO15650.1"/>
    </source>
</evidence>
<evidence type="ECO:0000256" key="1">
    <source>
        <dbReference type="ARBA" id="ARBA00005820"/>
    </source>
</evidence>
<dbReference type="Pfam" id="PF03704">
    <property type="entry name" value="BTAD"/>
    <property type="match status" value="1"/>
</dbReference>
<dbReference type="SMART" id="SM00382">
    <property type="entry name" value="AAA"/>
    <property type="match status" value="1"/>
</dbReference>
<dbReference type="InterPro" id="IPR011990">
    <property type="entry name" value="TPR-like_helical_dom_sf"/>
</dbReference>
<dbReference type="InterPro" id="IPR003593">
    <property type="entry name" value="AAA+_ATPase"/>
</dbReference>
<dbReference type="SMART" id="SM00862">
    <property type="entry name" value="Trans_reg_C"/>
    <property type="match status" value="1"/>
</dbReference>
<dbReference type="Gene3D" id="1.25.40.10">
    <property type="entry name" value="Tetratricopeptide repeat domain"/>
    <property type="match status" value="1"/>
</dbReference>
<dbReference type="GO" id="GO:0000160">
    <property type="term" value="P:phosphorelay signal transduction system"/>
    <property type="evidence" value="ECO:0007669"/>
    <property type="project" value="InterPro"/>
</dbReference>
<feature type="domain" description="Bacterial transcriptional activator" evidence="7">
    <location>
        <begin position="129"/>
        <end position="270"/>
    </location>
</feature>
<reference evidence="8 9" key="1">
    <citation type="submission" date="2018-11" db="EMBL/GenBank/DDBJ databases">
        <title>Saccharopolyspora rhizosphaerae sp. nov., an actinomycete isolated from rhizosphere soil in Thailand.</title>
        <authorList>
            <person name="Intra B."/>
            <person name="Euanorasetr J."/>
            <person name="Take A."/>
            <person name="Inahashi Y."/>
            <person name="Mori M."/>
            <person name="Panbangred W."/>
            <person name="Matsumoto A."/>
        </authorList>
    </citation>
    <scope>NUCLEOTIDE SEQUENCE [LARGE SCALE GENOMIC DNA]</scope>
    <source>
        <strain evidence="8 9">H219</strain>
    </source>
</reference>
<dbReference type="SUPFAM" id="SSF46894">
    <property type="entry name" value="C-terminal effector domain of the bipartite response regulators"/>
    <property type="match status" value="1"/>
</dbReference>
<dbReference type="GO" id="GO:0003677">
    <property type="term" value="F:DNA binding"/>
    <property type="evidence" value="ECO:0007669"/>
    <property type="project" value="UniProtKB-KW"/>
</dbReference>
<dbReference type="InterPro" id="IPR036388">
    <property type="entry name" value="WH-like_DNA-bd_sf"/>
</dbReference>
<dbReference type="InterPro" id="IPR051677">
    <property type="entry name" value="AfsR-DnrI-RedD_regulator"/>
</dbReference>
<dbReference type="InterPro" id="IPR005158">
    <property type="entry name" value="BTAD"/>
</dbReference>
<dbReference type="EMBL" id="RSAA01000015">
    <property type="protein sequence ID" value="RRO15650.1"/>
    <property type="molecule type" value="Genomic_DNA"/>
</dbReference>
<dbReference type="GO" id="GO:0006355">
    <property type="term" value="P:regulation of DNA-templated transcription"/>
    <property type="evidence" value="ECO:0007669"/>
    <property type="project" value="InterPro"/>
</dbReference>
<dbReference type="InterPro" id="IPR016032">
    <property type="entry name" value="Sig_transdc_resp-reg_C-effctor"/>
</dbReference>
<comment type="caution">
    <text evidence="8">The sequence shown here is derived from an EMBL/GenBank/DDBJ whole genome shotgun (WGS) entry which is preliminary data.</text>
</comment>
<dbReference type="Gene3D" id="3.40.50.300">
    <property type="entry name" value="P-loop containing nucleotide triphosphate hydrolases"/>
    <property type="match status" value="1"/>
</dbReference>
<proteinExistence type="inferred from homology"/>
<evidence type="ECO:0000256" key="2">
    <source>
        <dbReference type="ARBA" id="ARBA00023015"/>
    </source>
</evidence>
<dbReference type="InterPro" id="IPR001867">
    <property type="entry name" value="OmpR/PhoB-type_DNA-bd"/>
</dbReference>
<feature type="domain" description="AAA+ ATPase" evidence="5">
    <location>
        <begin position="316"/>
        <end position="454"/>
    </location>
</feature>
<dbReference type="CDD" id="cd15831">
    <property type="entry name" value="BTAD"/>
    <property type="match status" value="1"/>
</dbReference>
<evidence type="ECO:0000256" key="3">
    <source>
        <dbReference type="ARBA" id="ARBA00023125"/>
    </source>
</evidence>
<dbReference type="AlphaFoldDB" id="A0A426JR72"/>
<dbReference type="PANTHER" id="PTHR35807:SF1">
    <property type="entry name" value="TRANSCRIPTIONAL REGULATOR REDD"/>
    <property type="match status" value="1"/>
</dbReference>
<dbReference type="InterPro" id="IPR027417">
    <property type="entry name" value="P-loop_NTPase"/>
</dbReference>
<evidence type="ECO:0000259" key="5">
    <source>
        <dbReference type="SMART" id="SM00382"/>
    </source>
</evidence>
<keyword evidence="9" id="KW-1185">Reference proteome</keyword>
<keyword evidence="3" id="KW-0238">DNA-binding</keyword>
<name>A0A426JR72_9PSEU</name>
<dbReference type="SUPFAM" id="SSF52540">
    <property type="entry name" value="P-loop containing nucleoside triphosphate hydrolases"/>
    <property type="match status" value="1"/>
</dbReference>
<dbReference type="Proteomes" id="UP000274515">
    <property type="component" value="Unassembled WGS sequence"/>
</dbReference>
<feature type="domain" description="OmpR/PhoB-type" evidence="6">
    <location>
        <begin position="52"/>
        <end position="122"/>
    </location>
</feature>
<protein>
    <submittedName>
        <fullName evidence="8">AfsR/SARP family transcriptional regulator</fullName>
    </submittedName>
</protein>
<keyword evidence="4" id="KW-0804">Transcription</keyword>
<dbReference type="PANTHER" id="PTHR35807">
    <property type="entry name" value="TRANSCRIPTIONAL REGULATOR REDD-RELATED"/>
    <property type="match status" value="1"/>
</dbReference>
<dbReference type="SUPFAM" id="SSF48452">
    <property type="entry name" value="TPR-like"/>
    <property type="match status" value="1"/>
</dbReference>
<accession>A0A426JR72</accession>